<dbReference type="RefSeq" id="WP_161975594.1">
    <property type="nucleotide sequence ID" value="NZ_BIFR01000001.1"/>
</dbReference>
<feature type="domain" description="CN hydrolase" evidence="2">
    <location>
        <begin position="304"/>
        <end position="581"/>
    </location>
</feature>
<dbReference type="InterPro" id="IPR036526">
    <property type="entry name" value="C-N_Hydrolase_sf"/>
</dbReference>
<organism evidence="3 4">
    <name type="scientific">Tengunoibacter tsumagoiensis</name>
    <dbReference type="NCBI Taxonomy" id="2014871"/>
    <lineage>
        <taxon>Bacteria</taxon>
        <taxon>Bacillati</taxon>
        <taxon>Chloroflexota</taxon>
        <taxon>Ktedonobacteria</taxon>
        <taxon>Ktedonobacterales</taxon>
        <taxon>Dictyobacteraceae</taxon>
        <taxon>Tengunoibacter</taxon>
    </lineage>
</organism>
<dbReference type="CDD" id="cd07197">
    <property type="entry name" value="nitrilase"/>
    <property type="match status" value="1"/>
</dbReference>
<dbReference type="Gene3D" id="3.60.110.10">
    <property type="entry name" value="Carbon-nitrogen hydrolase"/>
    <property type="match status" value="2"/>
</dbReference>
<feature type="domain" description="CN hydrolase" evidence="2">
    <location>
        <begin position="11"/>
        <end position="247"/>
    </location>
</feature>
<dbReference type="Proteomes" id="UP000287352">
    <property type="component" value="Unassembled WGS sequence"/>
</dbReference>
<dbReference type="Pfam" id="PF00795">
    <property type="entry name" value="CN_hydrolase"/>
    <property type="match status" value="2"/>
</dbReference>
<dbReference type="PROSITE" id="PS50263">
    <property type="entry name" value="CN_HYDROLASE"/>
    <property type="match status" value="2"/>
</dbReference>
<evidence type="ECO:0000259" key="2">
    <source>
        <dbReference type="PROSITE" id="PS50263"/>
    </source>
</evidence>
<accession>A0A402A492</accession>
<comment type="caution">
    <text evidence="3">The sequence shown here is derived from an EMBL/GenBank/DDBJ whole genome shotgun (WGS) entry which is preliminary data.</text>
</comment>
<sequence>MSVLTTALTTYQVAAIQYEPTLGEKEKNIRDLLSLVEQAIAQGARLIVLPELATTGSCWTSREEIAPYVEAIPGPTTERFQRLAQEFQCIIAVGLPEVDPETQVFYNSAALLGPDGLIGRYRKLHASITDPRWAHDGDLGIPVWETPLGRLSILLGTDAQYFETARIAALHHADVLLFPTNWTLDPAPSTWWLARAFENKVYLIAADRSGQERNIFFQGGSCIIQPDGSVQALLEKGNGIVSGEINLHQSQDKRWLYADRVLGQPLADRQPAVYPGLLNNSYLWEPLRYHSLYALGELPPGQLSCVGIIQMELQIPSEMDQLTQIRHLGEQLRTMMQNNAPACPDVLVLPELVVPGPLPEPGQYTHHEAIIQHFQRGAIQIPGPETDALVALANEWQFSMVVGVAEKVEERYYNTVLLLDPEGIYGSYRKIHLSPMDKLWASKGDLGLPFFDTPAGRIGLATGYDLLFPETLRVLANQGCDLLCAPALLGFPHPFQFPQHLQQAKTFHQFDHHEAPQHLLWRIRAAEQNIYLAIANWYGQQAGISANGLSGIFSPSIGLNPSVEVIADEGELGLMMMTIDTREQKTGRRTTHILEYSPGDMAGSLTGELAYNILDGIPGNLVRSKPMLRRRQPFWYHDLVRRSLP</sequence>
<keyword evidence="1 3" id="KW-0378">Hydrolase</keyword>
<evidence type="ECO:0000313" key="3">
    <source>
        <dbReference type="EMBL" id="GCE13889.1"/>
    </source>
</evidence>
<keyword evidence="4" id="KW-1185">Reference proteome</keyword>
<dbReference type="GO" id="GO:0016811">
    <property type="term" value="F:hydrolase activity, acting on carbon-nitrogen (but not peptide) bonds, in linear amides"/>
    <property type="evidence" value="ECO:0007669"/>
    <property type="project" value="UniProtKB-ARBA"/>
</dbReference>
<dbReference type="AlphaFoldDB" id="A0A402A492"/>
<gene>
    <name evidence="3" type="ORF">KTT_37480</name>
</gene>
<reference evidence="4" key="1">
    <citation type="submission" date="2018-12" db="EMBL/GenBank/DDBJ databases">
        <title>Tengunoibacter tsumagoiensis gen. nov., sp. nov., Dictyobacter kobayashii sp. nov., D. alpinus sp. nov., and D. joshuensis sp. nov. and description of Dictyobacteraceae fam. nov. within the order Ktedonobacterales isolated from Tengu-no-mugimeshi.</title>
        <authorList>
            <person name="Wang C.M."/>
            <person name="Zheng Y."/>
            <person name="Sakai Y."/>
            <person name="Toyoda A."/>
            <person name="Minakuchi Y."/>
            <person name="Abe K."/>
            <person name="Yokota A."/>
            <person name="Yabe S."/>
        </authorList>
    </citation>
    <scope>NUCLEOTIDE SEQUENCE [LARGE SCALE GENOMIC DNA]</scope>
    <source>
        <strain evidence="4">Uno3</strain>
    </source>
</reference>
<dbReference type="SUPFAM" id="SSF56317">
    <property type="entry name" value="Carbon-nitrogen hydrolase"/>
    <property type="match status" value="2"/>
</dbReference>
<evidence type="ECO:0000313" key="4">
    <source>
        <dbReference type="Proteomes" id="UP000287352"/>
    </source>
</evidence>
<name>A0A402A492_9CHLR</name>
<dbReference type="PANTHER" id="PTHR43674:SF2">
    <property type="entry name" value="BETA-UREIDOPROPIONASE"/>
    <property type="match status" value="1"/>
</dbReference>
<protein>
    <submittedName>
        <fullName evidence="3">Amidohydrolase</fullName>
    </submittedName>
</protein>
<dbReference type="InterPro" id="IPR003010">
    <property type="entry name" value="C-N_Hydrolase"/>
</dbReference>
<dbReference type="InterPro" id="IPR050345">
    <property type="entry name" value="Aliph_Amidase/BUP"/>
</dbReference>
<dbReference type="PANTHER" id="PTHR43674">
    <property type="entry name" value="NITRILASE C965.09-RELATED"/>
    <property type="match status" value="1"/>
</dbReference>
<evidence type="ECO:0000256" key="1">
    <source>
        <dbReference type="ARBA" id="ARBA00022801"/>
    </source>
</evidence>
<dbReference type="EMBL" id="BIFR01000001">
    <property type="protein sequence ID" value="GCE13889.1"/>
    <property type="molecule type" value="Genomic_DNA"/>
</dbReference>
<proteinExistence type="predicted"/>